<keyword evidence="2" id="KW-1185">Reference proteome</keyword>
<dbReference type="AlphaFoldDB" id="A0A5N8VB34"/>
<dbReference type="InterPro" id="IPR023393">
    <property type="entry name" value="START-like_dom_sf"/>
</dbReference>
<comment type="caution">
    <text evidence="1">The sequence shown here is derived from an EMBL/GenBank/DDBJ whole genome shotgun (WGS) entry which is preliminary data.</text>
</comment>
<gene>
    <name evidence="1" type="ORF">FNH09_07570</name>
</gene>
<dbReference type="SUPFAM" id="SSF55961">
    <property type="entry name" value="Bet v1-like"/>
    <property type="match status" value="1"/>
</dbReference>
<proteinExistence type="predicted"/>
<dbReference type="CDD" id="cd07812">
    <property type="entry name" value="SRPBCC"/>
    <property type="match status" value="1"/>
</dbReference>
<dbReference type="EMBL" id="VJZD01000020">
    <property type="protein sequence ID" value="MPY31175.1"/>
    <property type="molecule type" value="Genomic_DNA"/>
</dbReference>
<dbReference type="Pfam" id="PF10604">
    <property type="entry name" value="Polyketide_cyc2"/>
    <property type="match status" value="1"/>
</dbReference>
<sequence>MGDFSDSITVHVPADRLFAYLSDVQHLHSYMPQLRAARPHDGDKVTVTAHVKPVDAPEQDVTSEAWVTVVEDGKSLKWGVPGPHDYHGQLHVGPGETADACRLTVELHTEHTEGEQIHHGLDEALRGIKQAVEETER</sequence>
<evidence type="ECO:0000313" key="2">
    <source>
        <dbReference type="Proteomes" id="UP000325849"/>
    </source>
</evidence>
<dbReference type="OrthoDB" id="5244508at2"/>
<dbReference type="Proteomes" id="UP000325849">
    <property type="component" value="Unassembled WGS sequence"/>
</dbReference>
<evidence type="ECO:0000313" key="1">
    <source>
        <dbReference type="EMBL" id="MPY31175.1"/>
    </source>
</evidence>
<organism evidence="1 2">
    <name type="scientific">Streptomyces adustus</name>
    <dbReference type="NCBI Taxonomy" id="1609272"/>
    <lineage>
        <taxon>Bacteria</taxon>
        <taxon>Bacillati</taxon>
        <taxon>Actinomycetota</taxon>
        <taxon>Actinomycetes</taxon>
        <taxon>Kitasatosporales</taxon>
        <taxon>Streptomycetaceae</taxon>
        <taxon>Streptomyces</taxon>
    </lineage>
</organism>
<reference evidence="1 2" key="1">
    <citation type="submission" date="2019-07" db="EMBL/GenBank/DDBJ databases">
        <title>New species of Amycolatopsis and Streptomyces.</title>
        <authorList>
            <person name="Duangmal K."/>
            <person name="Teo W.F.A."/>
            <person name="Lipun K."/>
        </authorList>
    </citation>
    <scope>NUCLEOTIDE SEQUENCE [LARGE SCALE GENOMIC DNA]</scope>
    <source>
        <strain evidence="1 2">NBRC 109810</strain>
    </source>
</reference>
<dbReference type="InterPro" id="IPR019587">
    <property type="entry name" value="Polyketide_cyclase/dehydratase"/>
</dbReference>
<dbReference type="Gene3D" id="3.30.530.20">
    <property type="match status" value="1"/>
</dbReference>
<name>A0A5N8VB34_9ACTN</name>
<dbReference type="RefSeq" id="WP_152885979.1">
    <property type="nucleotide sequence ID" value="NZ_VJZD01000020.1"/>
</dbReference>
<protein>
    <submittedName>
        <fullName evidence="1">SRPBCC family protein</fullName>
    </submittedName>
</protein>
<accession>A0A5N8VB34</accession>